<gene>
    <name evidence="1" type="ORF">G1T72_23490</name>
</gene>
<organism evidence="1">
    <name type="scientific">Salmonella enterica subsp. enterica serovar Typhi str. CT18</name>
    <dbReference type="NCBI Taxonomy" id="220341"/>
    <lineage>
        <taxon>Bacteria</taxon>
        <taxon>Pseudomonadati</taxon>
        <taxon>Pseudomonadota</taxon>
        <taxon>Gammaproteobacteria</taxon>
        <taxon>Enterobacterales</taxon>
        <taxon>Enterobacteriaceae</taxon>
        <taxon>Salmonella</taxon>
    </lineage>
</organism>
<proteinExistence type="predicted"/>
<reference evidence="1" key="1">
    <citation type="journal article" date="2018" name="Genome Biol.">
        <title>SKESA: strategic k-mer extension for scrupulous assemblies.</title>
        <authorList>
            <person name="Souvorov A."/>
            <person name="Agarwala R."/>
            <person name="Lipman D.J."/>
        </authorList>
    </citation>
    <scope>NUCLEOTIDE SEQUENCE</scope>
    <source>
        <strain evidence="1">CT18</strain>
    </source>
</reference>
<dbReference type="EMBL" id="DAAOXL010000041">
    <property type="protein sequence ID" value="HAD4370039.1"/>
    <property type="molecule type" value="Genomic_DNA"/>
</dbReference>
<name>A0A714U2J7_SALTI</name>
<accession>A0A714U2J7</accession>
<reference evidence="1" key="2">
    <citation type="submission" date="2019-01" db="EMBL/GenBank/DDBJ databases">
        <authorList>
            <consortium name="NCBI Pathogen Detection Project"/>
        </authorList>
    </citation>
    <scope>NUCLEOTIDE SEQUENCE</scope>
    <source>
        <strain evidence="1">CT18</strain>
    </source>
</reference>
<sequence length="80" mass="9170">MVTDKNVGLISAAPSGNLHRRMAAPPYPAYGKFGTMPVYTALFRRHNRKPSQPRYGKLLPIEYQESSHDPFPKTLEYLRH</sequence>
<dbReference type="AlphaFoldDB" id="A0A714U2J7"/>
<protein>
    <submittedName>
        <fullName evidence="1">Uncharacterized protein</fullName>
    </submittedName>
</protein>
<comment type="caution">
    <text evidence="1">The sequence shown here is derived from an EMBL/GenBank/DDBJ whole genome shotgun (WGS) entry which is preliminary data.</text>
</comment>
<evidence type="ECO:0000313" key="1">
    <source>
        <dbReference type="EMBL" id="HAD4370039.1"/>
    </source>
</evidence>